<dbReference type="AlphaFoldDB" id="A0A495DMP0"/>
<proteinExistence type="predicted"/>
<feature type="chain" id="PRO_5019722159" description="DUF4034 domain-containing protein" evidence="1">
    <location>
        <begin position="24"/>
        <end position="321"/>
    </location>
</feature>
<sequence length="321" mass="35807">MHCYVSNNLVLKTTIALSAAMFAAGCIPPSLYGRSSIDPSGCALEFGTGQLSDLAICLNERVVEPDNRNVLEQARELRDQAREVSPIGPRIPERTAQHAIGGCETPLWARVTIALHQLFNGSEALNAPDIEHNALLRDLLDGHADKLELLRRHIEFLDGADASDPGTWQRLVEVDVAMNTTRPHSDRFGATHDRISSILWCEAVKANAEYVRSSDFLSNLPDDPTTLYGIWYTSQHADHDLDLQRLALEAFRPYAESGSRPSMYYAYLYDRVAIGEGRSQRYGTQSCFQADDGFDLCPLEDGMEMAERRIRSGLSPTPRRR</sequence>
<dbReference type="EMBL" id="RBIM01000001">
    <property type="protein sequence ID" value="RKR03910.1"/>
    <property type="molecule type" value="Genomic_DNA"/>
</dbReference>
<accession>A0A495DMP0</accession>
<feature type="signal peptide" evidence="1">
    <location>
        <begin position="1"/>
        <end position="23"/>
    </location>
</feature>
<name>A0A495DMP0_9PROT</name>
<reference evidence="2 3" key="1">
    <citation type="submission" date="2018-10" db="EMBL/GenBank/DDBJ databases">
        <title>Genomic Encyclopedia of Type Strains, Phase IV (KMG-IV): sequencing the most valuable type-strain genomes for metagenomic binning, comparative biology and taxonomic classification.</title>
        <authorList>
            <person name="Goeker M."/>
        </authorList>
    </citation>
    <scope>NUCLEOTIDE SEQUENCE [LARGE SCALE GENOMIC DNA]</scope>
    <source>
        <strain evidence="2 3">DSM 4734</strain>
    </source>
</reference>
<evidence type="ECO:0000313" key="2">
    <source>
        <dbReference type="EMBL" id="RKR03910.1"/>
    </source>
</evidence>
<evidence type="ECO:0000256" key="1">
    <source>
        <dbReference type="SAM" id="SignalP"/>
    </source>
</evidence>
<comment type="caution">
    <text evidence="2">The sequence shown here is derived from an EMBL/GenBank/DDBJ whole genome shotgun (WGS) entry which is preliminary data.</text>
</comment>
<evidence type="ECO:0008006" key="4">
    <source>
        <dbReference type="Google" id="ProtNLM"/>
    </source>
</evidence>
<dbReference type="Proteomes" id="UP000273675">
    <property type="component" value="Unassembled WGS sequence"/>
</dbReference>
<protein>
    <recommendedName>
        <fullName evidence="4">DUF4034 domain-containing protein</fullName>
    </recommendedName>
</protein>
<keyword evidence="1" id="KW-0732">Signal</keyword>
<gene>
    <name evidence="2" type="ORF">C7435_0353</name>
</gene>
<organism evidence="2 3">
    <name type="scientific">Maricaulis maris</name>
    <dbReference type="NCBI Taxonomy" id="74318"/>
    <lineage>
        <taxon>Bacteria</taxon>
        <taxon>Pseudomonadati</taxon>
        <taxon>Pseudomonadota</taxon>
        <taxon>Alphaproteobacteria</taxon>
        <taxon>Maricaulales</taxon>
        <taxon>Maricaulaceae</taxon>
        <taxon>Maricaulis</taxon>
    </lineage>
</organism>
<evidence type="ECO:0000313" key="3">
    <source>
        <dbReference type="Proteomes" id="UP000273675"/>
    </source>
</evidence>